<dbReference type="HOGENOM" id="CLU_088863_2_1_4"/>
<dbReference type="Gene3D" id="3.40.50.1820">
    <property type="entry name" value="alpha/beta hydrolase"/>
    <property type="match status" value="1"/>
</dbReference>
<accession>A1WGT6</accession>
<dbReference type="STRING" id="391735.Veis_1067"/>
<dbReference type="KEGG" id="vei:Veis_1067"/>
<dbReference type="EMBL" id="CP000542">
    <property type="protein sequence ID" value="ABM56843.1"/>
    <property type="molecule type" value="Genomic_DNA"/>
</dbReference>
<dbReference type="InterPro" id="IPR029058">
    <property type="entry name" value="AB_hydrolase_fold"/>
</dbReference>
<dbReference type="AlphaFoldDB" id="A1WGT6"/>
<evidence type="ECO:0000256" key="1">
    <source>
        <dbReference type="SAM" id="MobiDB-lite"/>
    </source>
</evidence>
<dbReference type="GO" id="GO:0016787">
    <property type="term" value="F:hydrolase activity"/>
    <property type="evidence" value="ECO:0007669"/>
    <property type="project" value="InterPro"/>
</dbReference>
<feature type="region of interest" description="Disordered" evidence="1">
    <location>
        <begin position="180"/>
        <end position="229"/>
    </location>
</feature>
<feature type="compositionally biased region" description="Low complexity" evidence="1">
    <location>
        <begin position="188"/>
        <end position="205"/>
    </location>
</feature>
<organism evidence="2 3">
    <name type="scientific">Verminephrobacter eiseniae (strain EF01-2)</name>
    <dbReference type="NCBI Taxonomy" id="391735"/>
    <lineage>
        <taxon>Bacteria</taxon>
        <taxon>Pseudomonadati</taxon>
        <taxon>Pseudomonadota</taxon>
        <taxon>Betaproteobacteria</taxon>
        <taxon>Burkholderiales</taxon>
        <taxon>Comamonadaceae</taxon>
        <taxon>Verminephrobacter</taxon>
    </lineage>
</organism>
<evidence type="ECO:0000313" key="3">
    <source>
        <dbReference type="Proteomes" id="UP000000374"/>
    </source>
</evidence>
<reference evidence="3" key="1">
    <citation type="submission" date="2006-12" db="EMBL/GenBank/DDBJ databases">
        <title>Complete sequence of chromosome 1 of Verminephrobacter eiseniae EF01-2.</title>
        <authorList>
            <person name="Copeland A."/>
            <person name="Lucas S."/>
            <person name="Lapidus A."/>
            <person name="Barry K."/>
            <person name="Detter J.C."/>
            <person name="Glavina del Rio T."/>
            <person name="Dalin E."/>
            <person name="Tice H."/>
            <person name="Pitluck S."/>
            <person name="Chertkov O."/>
            <person name="Brettin T."/>
            <person name="Bruce D."/>
            <person name="Han C."/>
            <person name="Tapia R."/>
            <person name="Gilna P."/>
            <person name="Schmutz J."/>
            <person name="Larimer F."/>
            <person name="Land M."/>
            <person name="Hauser L."/>
            <person name="Kyrpides N."/>
            <person name="Kim E."/>
            <person name="Stahl D."/>
            <person name="Richardson P."/>
        </authorList>
    </citation>
    <scope>NUCLEOTIDE SEQUENCE [LARGE SCALE GENOMIC DNA]</scope>
    <source>
        <strain evidence="3">EF01-2</strain>
    </source>
</reference>
<sequence>MVFKPSNILLLPGWQNSGPGHWQSLWQARHGYRRVEQHDWLRPLRGDWTARLEETVVDADGPVLLVAHSLGCILAAWWAAHSGNTHRVQGALLVAPGDVERADLAAQLHRWSPIARQVLPFPALLVASRNDPYCSWARAEGLAQSWGARFIDLGQRGHINAQAGLGDWQQGHAWLRQLAASAPTDQRASPSVPSTPSAPSAPCPAGRCATPKKAYSNGHEKTQGPGPRP</sequence>
<dbReference type="OrthoDB" id="9804993at2"/>
<proteinExistence type="predicted"/>
<name>A1WGT6_VEREI</name>
<evidence type="ECO:0000313" key="2">
    <source>
        <dbReference type="EMBL" id="ABM56843.1"/>
    </source>
</evidence>
<dbReference type="Pfam" id="PF06821">
    <property type="entry name" value="Ser_hydrolase"/>
    <property type="match status" value="1"/>
</dbReference>
<dbReference type="InterPro" id="IPR010662">
    <property type="entry name" value="RBBP9/YdeN"/>
</dbReference>
<keyword evidence="3" id="KW-1185">Reference proteome</keyword>
<evidence type="ECO:0008006" key="4">
    <source>
        <dbReference type="Google" id="ProtNLM"/>
    </source>
</evidence>
<dbReference type="SUPFAM" id="SSF53474">
    <property type="entry name" value="alpha/beta-Hydrolases"/>
    <property type="match status" value="1"/>
</dbReference>
<dbReference type="eggNOG" id="COG3545">
    <property type="taxonomic scope" value="Bacteria"/>
</dbReference>
<protein>
    <recommendedName>
        <fullName evidence="4">Alpha/beta hydrolase</fullName>
    </recommendedName>
</protein>
<dbReference type="Proteomes" id="UP000000374">
    <property type="component" value="Chromosome"/>
</dbReference>
<gene>
    <name evidence="2" type="ordered locus">Veis_1067</name>
</gene>